<accession>V9DSB0</accession>
<feature type="compositionally biased region" description="Polar residues" evidence="3">
    <location>
        <begin position="120"/>
        <end position="150"/>
    </location>
</feature>
<feature type="compositionally biased region" description="Polar residues" evidence="3">
    <location>
        <begin position="816"/>
        <end position="838"/>
    </location>
</feature>
<dbReference type="PANTHER" id="PTHR12092:SF16">
    <property type="entry name" value="PH DOMAIN-CONTAINING PROTEIN"/>
    <property type="match status" value="1"/>
</dbReference>
<feature type="region of interest" description="Disordered" evidence="3">
    <location>
        <begin position="524"/>
        <end position="544"/>
    </location>
</feature>
<protein>
    <recommendedName>
        <fullName evidence="9">Polarized growth protein Boi2</fullName>
    </recommendedName>
</protein>
<feature type="domain" description="SH3" evidence="4">
    <location>
        <begin position="14"/>
        <end position="78"/>
    </location>
</feature>
<evidence type="ECO:0000256" key="1">
    <source>
        <dbReference type="ARBA" id="ARBA00022443"/>
    </source>
</evidence>
<feature type="domain" description="PH" evidence="5">
    <location>
        <begin position="751"/>
        <end position="894"/>
    </location>
</feature>
<evidence type="ECO:0008006" key="9">
    <source>
        <dbReference type="Google" id="ProtNLM"/>
    </source>
</evidence>
<dbReference type="VEuPathDB" id="FungiDB:G647_01989"/>
<feature type="compositionally biased region" description="Polar residues" evidence="3">
    <location>
        <begin position="996"/>
        <end position="1005"/>
    </location>
</feature>
<proteinExistence type="predicted"/>
<feature type="compositionally biased region" description="Polar residues" evidence="3">
    <location>
        <begin position="390"/>
        <end position="403"/>
    </location>
</feature>
<evidence type="ECO:0000259" key="4">
    <source>
        <dbReference type="PROSITE" id="PS50002"/>
    </source>
</evidence>
<dbReference type="GO" id="GO:0005886">
    <property type="term" value="C:plasma membrane"/>
    <property type="evidence" value="ECO:0007669"/>
    <property type="project" value="TreeGrafter"/>
</dbReference>
<dbReference type="SUPFAM" id="SSF50729">
    <property type="entry name" value="PH domain-like"/>
    <property type="match status" value="1"/>
</dbReference>
<feature type="compositionally biased region" description="Basic and acidic residues" evidence="3">
    <location>
        <begin position="920"/>
        <end position="936"/>
    </location>
</feature>
<dbReference type="GeneID" id="19980482"/>
<dbReference type="SMART" id="SM00326">
    <property type="entry name" value="SH3"/>
    <property type="match status" value="1"/>
</dbReference>
<sequence length="1005" mass="109613">MSVSSQQRPKAAPQPGDILVAIHDFDARSADELTLRKTDQIELVEMDEGFGDGWYLGKHLGQGTMGLFPGGRSFVCPRFHQLPLTLITVYTAKLPPHFSPVGATAVRSPQLSPNLAAYTAQTPESVEPATPTSPTMDSSTHRTVTSSPHQHTGLPLRSSVPPSQTTHVHRSIGQALSSRGNGEESPVMNETLSVINEHITDLSTPRQSLAPPDHLAEDTESEYSSHLDRSPYIAGPETDSEENSQLTEADVRSWDAKETAEYLRGLGIDPKHCDIFEEQEITGDVLLDMDQSFIHMKEFDFGLMGRRLKTWHKIRDFQNQLRGGKDSRKSSLKNNGSNEDVTRSQVRGTALLPRIPSLMEEPGLSIRPSQHTHPYVHVQSTSPVMEHPKSPSSFARSQLRGSTPPSPWRASLATDSPTRPSASSIRDAHHSRRHSSVEYAKPGVQEPSTAHKKNASFDRDWSMSNATTANTSGSAPSLKLNISNQPPSIDLSMDDGENSTAELDRGYFSGNELDNRKARNLLRKRAGAESAGHSRQSSAVDDSSRISLGMKRHTRLSSVDSIRERALVAISPAAKAYHSRSYKGRFRSASARNLTPIRSPIPQSPTVTNLEEDSLSALSSPKLVNGSTSPVVANPATLTSSSKARKLLGIRAASEAVTGNEKDAAASSTNIISDNLKESPVASPSGSQTPSMTSRSFDMDHTDTSSKGTTEQLGPLLHTKTPVRTNPKTKRQTSAYTKGLLQISPTEARKTCDYSGWMKKRSSGIVAQWKPRLFVLRGRRLSYYYSETDTEEKGIIDISGHKVLGTAADPITSLSTVMTGKSTPSNKSAATSSETSPNAARGSPSGAPFYFKLVPPKAGSSRAVQFTKPTVHVFQVDNITQGRKWMAEILKATIEHDLTSFETTNRQKTISLAKARARKERPPALKGTEDQDEMGKLAELPEQRTPQLEKSEQETGLNIQGLEFNDSDMNLQLGTGSADVNTRVFQDDTERDTKDVTTSGKETPF</sequence>
<dbReference type="OrthoDB" id="73680at2759"/>
<evidence type="ECO:0000259" key="5">
    <source>
        <dbReference type="PROSITE" id="PS50003"/>
    </source>
</evidence>
<feature type="region of interest" description="Disordered" evidence="3">
    <location>
        <begin position="981"/>
        <end position="1005"/>
    </location>
</feature>
<evidence type="ECO:0000313" key="7">
    <source>
        <dbReference type="EMBL" id="ETI29536.1"/>
    </source>
</evidence>
<gene>
    <name evidence="7" type="ORF">G647_01989</name>
</gene>
<dbReference type="InterPro" id="IPR001849">
    <property type="entry name" value="PH_domain"/>
</dbReference>
<dbReference type="InterPro" id="IPR001660">
    <property type="entry name" value="SAM"/>
</dbReference>
<dbReference type="PROSITE" id="PS50003">
    <property type="entry name" value="PH_DOMAIN"/>
    <property type="match status" value="1"/>
</dbReference>
<feature type="region of interest" description="Disordered" evidence="3">
    <location>
        <begin position="203"/>
        <end position="252"/>
    </location>
</feature>
<feature type="region of interest" description="Disordered" evidence="3">
    <location>
        <begin position="120"/>
        <end position="186"/>
    </location>
</feature>
<dbReference type="EMBL" id="KB822697">
    <property type="protein sequence ID" value="ETI29536.1"/>
    <property type="molecule type" value="Genomic_DNA"/>
</dbReference>
<dbReference type="HOGENOM" id="CLU_011433_0_0_1"/>
<dbReference type="FunFam" id="1.10.150.50:FF:000082">
    <property type="entry name" value="Polarized growth protein boi2"/>
    <property type="match status" value="1"/>
</dbReference>
<evidence type="ECO:0000313" key="8">
    <source>
        <dbReference type="Proteomes" id="UP000030678"/>
    </source>
</evidence>
<dbReference type="PANTHER" id="PTHR12092">
    <property type="entry name" value="PLECKSTRIN"/>
    <property type="match status" value="1"/>
</dbReference>
<dbReference type="GO" id="GO:0030036">
    <property type="term" value="P:actin cytoskeleton organization"/>
    <property type="evidence" value="ECO:0007669"/>
    <property type="project" value="TreeGrafter"/>
</dbReference>
<feature type="region of interest" description="Disordered" evidence="3">
    <location>
        <begin position="914"/>
        <end position="936"/>
    </location>
</feature>
<dbReference type="InterPro" id="IPR036028">
    <property type="entry name" value="SH3-like_dom_sf"/>
</dbReference>
<evidence type="ECO:0000259" key="6">
    <source>
        <dbReference type="PROSITE" id="PS50105"/>
    </source>
</evidence>
<name>V9DSB0_9EURO</name>
<feature type="region of interest" description="Disordered" evidence="3">
    <location>
        <begin position="656"/>
        <end position="736"/>
    </location>
</feature>
<dbReference type="InterPro" id="IPR001452">
    <property type="entry name" value="SH3_domain"/>
</dbReference>
<dbReference type="Proteomes" id="UP000030678">
    <property type="component" value="Unassembled WGS sequence"/>
</dbReference>
<dbReference type="Pfam" id="PF07647">
    <property type="entry name" value="SAM_2"/>
    <property type="match status" value="1"/>
</dbReference>
<dbReference type="SMART" id="SM00233">
    <property type="entry name" value="PH"/>
    <property type="match status" value="1"/>
</dbReference>
<dbReference type="InterPro" id="IPR013761">
    <property type="entry name" value="SAM/pointed_sf"/>
</dbReference>
<dbReference type="InterPro" id="IPR011993">
    <property type="entry name" value="PH-like_dom_sf"/>
</dbReference>
<feature type="compositionally biased region" description="Polar residues" evidence="3">
    <location>
        <begin position="722"/>
        <end position="736"/>
    </location>
</feature>
<feature type="compositionally biased region" description="Polar residues" evidence="3">
    <location>
        <begin position="413"/>
        <end position="424"/>
    </location>
</feature>
<dbReference type="PROSITE" id="PS50105">
    <property type="entry name" value="SAM_DOMAIN"/>
    <property type="match status" value="1"/>
</dbReference>
<dbReference type="Pfam" id="PF00018">
    <property type="entry name" value="SH3_1"/>
    <property type="match status" value="1"/>
</dbReference>
<dbReference type="CDD" id="cd09535">
    <property type="entry name" value="SAM_BOI-like_fungal"/>
    <property type="match status" value="1"/>
</dbReference>
<feature type="region of interest" description="Disordered" evidence="3">
    <location>
        <begin position="320"/>
        <end position="350"/>
    </location>
</feature>
<dbReference type="Gene3D" id="1.10.150.50">
    <property type="entry name" value="Transcription Factor, Ets-1"/>
    <property type="match status" value="1"/>
</dbReference>
<evidence type="ECO:0000256" key="2">
    <source>
        <dbReference type="PROSITE-ProRule" id="PRU00192"/>
    </source>
</evidence>
<dbReference type="SUPFAM" id="SSF50044">
    <property type="entry name" value="SH3-domain"/>
    <property type="match status" value="1"/>
</dbReference>
<keyword evidence="1 2" id="KW-0728">SH3 domain</keyword>
<dbReference type="Pfam" id="PF00169">
    <property type="entry name" value="PH"/>
    <property type="match status" value="1"/>
</dbReference>
<feature type="region of interest" description="Disordered" evidence="3">
    <location>
        <begin position="816"/>
        <end position="843"/>
    </location>
</feature>
<dbReference type="InterPro" id="IPR037370">
    <property type="entry name" value="Pleckstrin"/>
</dbReference>
<feature type="compositionally biased region" description="Polar residues" evidence="3">
    <location>
        <begin position="332"/>
        <end position="347"/>
    </location>
</feature>
<feature type="compositionally biased region" description="Polar residues" evidence="3">
    <location>
        <begin position="462"/>
        <end position="487"/>
    </location>
</feature>
<dbReference type="AlphaFoldDB" id="V9DSB0"/>
<dbReference type="SMART" id="SM00454">
    <property type="entry name" value="SAM"/>
    <property type="match status" value="1"/>
</dbReference>
<organism evidence="7 8">
    <name type="scientific">Cladophialophora carrionii CBS 160.54</name>
    <dbReference type="NCBI Taxonomy" id="1279043"/>
    <lineage>
        <taxon>Eukaryota</taxon>
        <taxon>Fungi</taxon>
        <taxon>Dikarya</taxon>
        <taxon>Ascomycota</taxon>
        <taxon>Pezizomycotina</taxon>
        <taxon>Eurotiomycetes</taxon>
        <taxon>Chaetothyriomycetidae</taxon>
        <taxon>Chaetothyriales</taxon>
        <taxon>Herpotrichiellaceae</taxon>
        <taxon>Cladophialophora</taxon>
    </lineage>
</organism>
<feature type="compositionally biased region" description="Basic and acidic residues" evidence="3">
    <location>
        <begin position="985"/>
        <end position="995"/>
    </location>
</feature>
<dbReference type="Gene3D" id="2.30.29.30">
    <property type="entry name" value="Pleckstrin-homology domain (PH domain)/Phosphotyrosine-binding domain (PTB)"/>
    <property type="match status" value="1"/>
</dbReference>
<feature type="compositionally biased region" description="Polar residues" evidence="3">
    <location>
        <begin position="682"/>
        <end position="696"/>
    </location>
</feature>
<feature type="region of interest" description="Disordered" evidence="3">
    <location>
        <begin position="381"/>
        <end position="511"/>
    </location>
</feature>
<evidence type="ECO:0000256" key="3">
    <source>
        <dbReference type="SAM" id="MobiDB-lite"/>
    </source>
</evidence>
<feature type="domain" description="SAM" evidence="6">
    <location>
        <begin position="254"/>
        <end position="320"/>
    </location>
</feature>
<dbReference type="RefSeq" id="XP_008723610.1">
    <property type="nucleotide sequence ID" value="XM_008725388.1"/>
</dbReference>
<dbReference type="Gene3D" id="2.30.30.40">
    <property type="entry name" value="SH3 Domains"/>
    <property type="match status" value="1"/>
</dbReference>
<reference evidence="7 8" key="1">
    <citation type="submission" date="2013-03" db="EMBL/GenBank/DDBJ databases">
        <title>The Genome Sequence of Cladophialophora carrionii CBS 160.54.</title>
        <authorList>
            <consortium name="The Broad Institute Genomics Platform"/>
            <person name="Cuomo C."/>
            <person name="de Hoog S."/>
            <person name="Gorbushina A."/>
            <person name="Walker B."/>
            <person name="Young S.K."/>
            <person name="Zeng Q."/>
            <person name="Gargeya S."/>
            <person name="Fitzgerald M."/>
            <person name="Haas B."/>
            <person name="Abouelleil A."/>
            <person name="Allen A.W."/>
            <person name="Alvarado L."/>
            <person name="Arachchi H.M."/>
            <person name="Berlin A.M."/>
            <person name="Chapman S.B."/>
            <person name="Gainer-Dewar J."/>
            <person name="Goldberg J."/>
            <person name="Griggs A."/>
            <person name="Gujja S."/>
            <person name="Hansen M."/>
            <person name="Howarth C."/>
            <person name="Imamovic A."/>
            <person name="Ireland A."/>
            <person name="Larimer J."/>
            <person name="McCowan C."/>
            <person name="Murphy C."/>
            <person name="Pearson M."/>
            <person name="Poon T.W."/>
            <person name="Priest M."/>
            <person name="Roberts A."/>
            <person name="Saif S."/>
            <person name="Shea T."/>
            <person name="Sisk P."/>
            <person name="Sykes S."/>
            <person name="Wortman J."/>
            <person name="Nusbaum C."/>
            <person name="Birren B."/>
        </authorList>
    </citation>
    <scope>NUCLEOTIDE SEQUENCE [LARGE SCALE GENOMIC DNA]</scope>
    <source>
        <strain evidence="7 8">CBS 160.54</strain>
    </source>
</reference>
<dbReference type="PROSITE" id="PS50002">
    <property type="entry name" value="SH3"/>
    <property type="match status" value="1"/>
</dbReference>
<dbReference type="SUPFAM" id="SSF47769">
    <property type="entry name" value="SAM/Pointed domain"/>
    <property type="match status" value="1"/>
</dbReference>